<dbReference type="AlphaFoldDB" id="A0AA39FQ42"/>
<proteinExistence type="predicted"/>
<comment type="caution">
    <text evidence="2">The sequence shown here is derived from an EMBL/GenBank/DDBJ whole genome shotgun (WGS) entry which is preliminary data.</text>
</comment>
<accession>A0AA39FQ42</accession>
<organism evidence="2 3">
    <name type="scientific">Microctonus aethiopoides</name>
    <dbReference type="NCBI Taxonomy" id="144406"/>
    <lineage>
        <taxon>Eukaryota</taxon>
        <taxon>Metazoa</taxon>
        <taxon>Ecdysozoa</taxon>
        <taxon>Arthropoda</taxon>
        <taxon>Hexapoda</taxon>
        <taxon>Insecta</taxon>
        <taxon>Pterygota</taxon>
        <taxon>Neoptera</taxon>
        <taxon>Endopterygota</taxon>
        <taxon>Hymenoptera</taxon>
        <taxon>Apocrita</taxon>
        <taxon>Ichneumonoidea</taxon>
        <taxon>Braconidae</taxon>
        <taxon>Euphorinae</taxon>
        <taxon>Microctonus</taxon>
    </lineage>
</organism>
<protein>
    <submittedName>
        <fullName evidence="2">Uncharacterized protein</fullName>
    </submittedName>
</protein>
<name>A0AA39FQ42_9HYME</name>
<evidence type="ECO:0000256" key="1">
    <source>
        <dbReference type="SAM" id="MobiDB-lite"/>
    </source>
</evidence>
<feature type="compositionally biased region" description="Polar residues" evidence="1">
    <location>
        <begin position="77"/>
        <end position="96"/>
    </location>
</feature>
<feature type="region of interest" description="Disordered" evidence="1">
    <location>
        <begin position="51"/>
        <end position="122"/>
    </location>
</feature>
<dbReference type="EMBL" id="JAQQBS010000002">
    <property type="protein sequence ID" value="KAK0173526.1"/>
    <property type="molecule type" value="Genomic_DNA"/>
</dbReference>
<evidence type="ECO:0000313" key="3">
    <source>
        <dbReference type="Proteomes" id="UP001168990"/>
    </source>
</evidence>
<sequence length="333" mass="38782">MRINDILAINQDTIPRTIARCRSYRNLVNQVFLGASTSTTGQIDDRIIEEECEEEEEEEVEDKMVDDKPDKSDESNESASKQLLMNERANGNNWQTDENDDSSDKEDDDEIEEANHEPEKFDNLLNQNNVSTCSHLSEPPEIKVTIDNSLSQMAHEYRENFDGFAEINRFNTIEDMHDFIKNSLELSTSSEATSIKQEHYLDILLNEKPEKRFKQLFDTSRSTVRRVLSRNDEILRELFSSASLDNFPSPLVLDDDNNINENGDNDIIYENLQDIEVEENMKKWYMIEMIGLWLKLITDVTSYREAIKRHVLKKSWGIENDCYEGIAMPLKYK</sequence>
<dbReference type="Proteomes" id="UP001168990">
    <property type="component" value="Unassembled WGS sequence"/>
</dbReference>
<feature type="compositionally biased region" description="Acidic residues" evidence="1">
    <location>
        <begin position="97"/>
        <end position="112"/>
    </location>
</feature>
<feature type="compositionally biased region" description="Acidic residues" evidence="1">
    <location>
        <begin position="51"/>
        <end position="61"/>
    </location>
</feature>
<reference evidence="2" key="1">
    <citation type="journal article" date="2023" name="bioRxiv">
        <title>Scaffold-level genome assemblies of two parasitoid biocontrol wasps reveal the parthenogenesis mechanism and an associated novel virus.</title>
        <authorList>
            <person name="Inwood S."/>
            <person name="Skelly J."/>
            <person name="Guhlin J."/>
            <person name="Harrop T."/>
            <person name="Goldson S."/>
            <person name="Dearden P."/>
        </authorList>
    </citation>
    <scope>NUCLEOTIDE SEQUENCE</scope>
    <source>
        <strain evidence="2">Irish</strain>
        <tissue evidence="2">Whole body</tissue>
    </source>
</reference>
<feature type="compositionally biased region" description="Basic and acidic residues" evidence="1">
    <location>
        <begin position="113"/>
        <end position="122"/>
    </location>
</feature>
<keyword evidence="3" id="KW-1185">Reference proteome</keyword>
<feature type="compositionally biased region" description="Basic and acidic residues" evidence="1">
    <location>
        <begin position="62"/>
        <end position="74"/>
    </location>
</feature>
<gene>
    <name evidence="2" type="ORF">PV328_006709</name>
</gene>
<evidence type="ECO:0000313" key="2">
    <source>
        <dbReference type="EMBL" id="KAK0173526.1"/>
    </source>
</evidence>
<reference evidence="2" key="2">
    <citation type="submission" date="2023-03" db="EMBL/GenBank/DDBJ databases">
        <authorList>
            <person name="Inwood S.N."/>
            <person name="Skelly J.G."/>
            <person name="Guhlin J."/>
            <person name="Harrop T.W.R."/>
            <person name="Goldson S.G."/>
            <person name="Dearden P.K."/>
        </authorList>
    </citation>
    <scope>NUCLEOTIDE SEQUENCE</scope>
    <source>
        <strain evidence="2">Irish</strain>
        <tissue evidence="2">Whole body</tissue>
    </source>
</reference>